<evidence type="ECO:0000313" key="7">
    <source>
        <dbReference type="EMBL" id="RDI47062.1"/>
    </source>
</evidence>
<dbReference type="InterPro" id="IPR013766">
    <property type="entry name" value="Thioredoxin_domain"/>
</dbReference>
<dbReference type="Proteomes" id="UP000255355">
    <property type="component" value="Unassembled WGS sequence"/>
</dbReference>
<dbReference type="PROSITE" id="PS51352">
    <property type="entry name" value="THIOREDOXIN_2"/>
    <property type="match status" value="1"/>
</dbReference>
<evidence type="ECO:0000313" key="8">
    <source>
        <dbReference type="Proteomes" id="UP000255355"/>
    </source>
</evidence>
<dbReference type="PANTHER" id="PTHR42852">
    <property type="entry name" value="THIOL:DISULFIDE INTERCHANGE PROTEIN DSBE"/>
    <property type="match status" value="1"/>
</dbReference>
<evidence type="ECO:0000256" key="5">
    <source>
        <dbReference type="ARBA" id="ARBA00023284"/>
    </source>
</evidence>
<keyword evidence="8" id="KW-1185">Reference proteome</keyword>
<dbReference type="Pfam" id="PF08534">
    <property type="entry name" value="Redoxin"/>
    <property type="match status" value="1"/>
</dbReference>
<dbReference type="AlphaFoldDB" id="A0A370GTP5"/>
<organism evidence="7 8">
    <name type="scientific">Nocardia mexicana</name>
    <dbReference type="NCBI Taxonomy" id="279262"/>
    <lineage>
        <taxon>Bacteria</taxon>
        <taxon>Bacillati</taxon>
        <taxon>Actinomycetota</taxon>
        <taxon>Actinomycetes</taxon>
        <taxon>Mycobacteriales</taxon>
        <taxon>Nocardiaceae</taxon>
        <taxon>Nocardia</taxon>
    </lineage>
</organism>
<dbReference type="GO" id="GO:0016853">
    <property type="term" value="F:isomerase activity"/>
    <property type="evidence" value="ECO:0007669"/>
    <property type="project" value="UniProtKB-KW"/>
</dbReference>
<keyword evidence="7" id="KW-0413">Isomerase</keyword>
<comment type="caution">
    <text evidence="7">The sequence shown here is derived from an EMBL/GenBank/DDBJ whole genome shotgun (WGS) entry which is preliminary data.</text>
</comment>
<protein>
    <submittedName>
        <fullName evidence="7">Thiol-disulfide isomerase/thioredoxin</fullName>
    </submittedName>
</protein>
<dbReference type="InterPro" id="IPR036249">
    <property type="entry name" value="Thioredoxin-like_sf"/>
</dbReference>
<dbReference type="PANTHER" id="PTHR42852:SF6">
    <property type="entry name" value="THIOL:DISULFIDE INTERCHANGE PROTEIN DSBE"/>
    <property type="match status" value="1"/>
</dbReference>
<reference evidence="7 8" key="1">
    <citation type="submission" date="2018-07" db="EMBL/GenBank/DDBJ databases">
        <title>Genomic Encyclopedia of Type Strains, Phase IV (KMG-IV): sequencing the most valuable type-strain genomes for metagenomic binning, comparative biology and taxonomic classification.</title>
        <authorList>
            <person name="Goeker M."/>
        </authorList>
    </citation>
    <scope>NUCLEOTIDE SEQUENCE [LARGE SCALE GENOMIC DNA]</scope>
    <source>
        <strain evidence="7 8">DSM 44952</strain>
    </source>
</reference>
<keyword evidence="5" id="KW-0676">Redox-active center</keyword>
<keyword evidence="4" id="KW-1015">Disulfide bond</keyword>
<dbReference type="SUPFAM" id="SSF52833">
    <property type="entry name" value="Thioredoxin-like"/>
    <property type="match status" value="1"/>
</dbReference>
<dbReference type="InterPro" id="IPR013740">
    <property type="entry name" value="Redoxin"/>
</dbReference>
<evidence type="ECO:0000256" key="2">
    <source>
        <dbReference type="ARBA" id="ARBA00022748"/>
    </source>
</evidence>
<feature type="domain" description="Thioredoxin" evidence="6">
    <location>
        <begin position="62"/>
        <end position="203"/>
    </location>
</feature>
<evidence type="ECO:0000259" key="6">
    <source>
        <dbReference type="PROSITE" id="PS51352"/>
    </source>
</evidence>
<keyword evidence="3" id="KW-0735">Signal-anchor</keyword>
<evidence type="ECO:0000256" key="4">
    <source>
        <dbReference type="ARBA" id="ARBA00023157"/>
    </source>
</evidence>
<gene>
    <name evidence="7" type="ORF">DFR68_10958</name>
</gene>
<dbReference type="CDD" id="cd02966">
    <property type="entry name" value="TlpA_like_family"/>
    <property type="match status" value="1"/>
</dbReference>
<proteinExistence type="predicted"/>
<keyword evidence="2" id="KW-0201">Cytochrome c-type biogenesis</keyword>
<dbReference type="EMBL" id="QQAZ01000009">
    <property type="protein sequence ID" value="RDI47062.1"/>
    <property type="molecule type" value="Genomic_DNA"/>
</dbReference>
<dbReference type="GO" id="GO:0016491">
    <property type="term" value="F:oxidoreductase activity"/>
    <property type="evidence" value="ECO:0007669"/>
    <property type="project" value="InterPro"/>
</dbReference>
<dbReference type="GO" id="GO:0030313">
    <property type="term" value="C:cell envelope"/>
    <property type="evidence" value="ECO:0007669"/>
    <property type="project" value="UniProtKB-SubCell"/>
</dbReference>
<dbReference type="GO" id="GO:0017004">
    <property type="term" value="P:cytochrome complex assembly"/>
    <property type="evidence" value="ECO:0007669"/>
    <property type="project" value="UniProtKB-KW"/>
</dbReference>
<keyword evidence="3" id="KW-0812">Transmembrane</keyword>
<evidence type="ECO:0000256" key="3">
    <source>
        <dbReference type="ARBA" id="ARBA00022968"/>
    </source>
</evidence>
<name>A0A370GTP5_9NOCA</name>
<dbReference type="STRING" id="1210089.GCA_001613165_06732"/>
<sequence length="206" mass="20964">MAWRWTLAVLIAVVALAVAIWPRGERDARTNTTAAQGGSAAVSEGQRAAAALADCPRAESPAPASGPLSGITVGCLADGRPMDLGSALAGRPALVNLWAYWCQPCARELPALQQFAARASGAVTVLTVHSDPDEAKALARLADLNVHLPGVEDGAERVRTAVGAPPVLPVSVLVRPDGSIAKVLVRPFDSADDIAAAVAGELGVAA</sequence>
<accession>A0A370GTP5</accession>
<dbReference type="Gene3D" id="3.40.30.10">
    <property type="entry name" value="Glutaredoxin"/>
    <property type="match status" value="1"/>
</dbReference>
<comment type="subcellular location">
    <subcellularLocation>
        <location evidence="1">Cell envelope</location>
    </subcellularLocation>
</comment>
<dbReference type="InterPro" id="IPR050553">
    <property type="entry name" value="Thioredoxin_ResA/DsbE_sf"/>
</dbReference>
<evidence type="ECO:0000256" key="1">
    <source>
        <dbReference type="ARBA" id="ARBA00004196"/>
    </source>
</evidence>